<evidence type="ECO:0000256" key="4">
    <source>
        <dbReference type="ARBA" id="ARBA00022605"/>
    </source>
</evidence>
<feature type="active site" description="Proton acceptor" evidence="9">
    <location>
        <position position="49"/>
    </location>
</feature>
<evidence type="ECO:0000313" key="12">
    <source>
        <dbReference type="Proteomes" id="UP000286678"/>
    </source>
</evidence>
<dbReference type="UniPathway" id="UPA00035">
    <property type="reaction ID" value="UER00044"/>
</dbReference>
<keyword evidence="6 9" id="KW-0057">Aromatic amino acid biosynthesis</keyword>
<dbReference type="PANTHER" id="PTHR43406">
    <property type="entry name" value="TRYPTOPHAN SYNTHASE, ALPHA CHAIN"/>
    <property type="match status" value="1"/>
</dbReference>
<protein>
    <recommendedName>
        <fullName evidence="9">Tryptophan synthase alpha chain</fullName>
        <ecNumber evidence="9">4.2.1.20</ecNumber>
    </recommendedName>
</protein>
<dbReference type="EMBL" id="PIPT01000001">
    <property type="protein sequence ID" value="RUO51016.1"/>
    <property type="molecule type" value="Genomic_DNA"/>
</dbReference>
<keyword evidence="5 9" id="KW-0822">Tryptophan biosynthesis</keyword>
<dbReference type="InterPro" id="IPR002028">
    <property type="entry name" value="Trp_synthase_suA"/>
</dbReference>
<dbReference type="Gene3D" id="3.20.20.70">
    <property type="entry name" value="Aldolase class I"/>
    <property type="match status" value="1"/>
</dbReference>
<keyword evidence="12" id="KW-1185">Reference proteome</keyword>
<proteinExistence type="inferred from homology"/>
<accession>A0A432XQM4</accession>
<name>A0A432XQM4_9GAMM</name>
<dbReference type="PROSITE" id="PS00167">
    <property type="entry name" value="TRP_SYNTHASE_ALPHA"/>
    <property type="match status" value="1"/>
</dbReference>
<evidence type="ECO:0000256" key="7">
    <source>
        <dbReference type="ARBA" id="ARBA00023239"/>
    </source>
</evidence>
<comment type="similarity">
    <text evidence="9 10">Belongs to the TrpA family.</text>
</comment>
<dbReference type="FunFam" id="3.20.20.70:FF:000037">
    <property type="entry name" value="Tryptophan synthase alpha chain"/>
    <property type="match status" value="1"/>
</dbReference>
<evidence type="ECO:0000256" key="1">
    <source>
        <dbReference type="ARBA" id="ARBA00003365"/>
    </source>
</evidence>
<dbReference type="PANTHER" id="PTHR43406:SF1">
    <property type="entry name" value="TRYPTOPHAN SYNTHASE ALPHA CHAIN, CHLOROPLASTIC"/>
    <property type="match status" value="1"/>
</dbReference>
<keyword evidence="7 9" id="KW-0456">Lyase</keyword>
<comment type="catalytic activity">
    <reaction evidence="8 9">
        <text>(1S,2R)-1-C-(indol-3-yl)glycerol 3-phosphate + L-serine = D-glyceraldehyde 3-phosphate + L-tryptophan + H2O</text>
        <dbReference type="Rhea" id="RHEA:10532"/>
        <dbReference type="ChEBI" id="CHEBI:15377"/>
        <dbReference type="ChEBI" id="CHEBI:33384"/>
        <dbReference type="ChEBI" id="CHEBI:57912"/>
        <dbReference type="ChEBI" id="CHEBI:58866"/>
        <dbReference type="ChEBI" id="CHEBI:59776"/>
        <dbReference type="EC" id="4.2.1.20"/>
    </reaction>
</comment>
<dbReference type="SUPFAM" id="SSF51366">
    <property type="entry name" value="Ribulose-phoshate binding barrel"/>
    <property type="match status" value="1"/>
</dbReference>
<dbReference type="InterPro" id="IPR013785">
    <property type="entry name" value="Aldolase_TIM"/>
</dbReference>
<dbReference type="OrthoDB" id="9804578at2"/>
<evidence type="ECO:0000256" key="5">
    <source>
        <dbReference type="ARBA" id="ARBA00022822"/>
    </source>
</evidence>
<dbReference type="EC" id="4.2.1.20" evidence="9"/>
<evidence type="ECO:0000256" key="6">
    <source>
        <dbReference type="ARBA" id="ARBA00023141"/>
    </source>
</evidence>
<dbReference type="Pfam" id="PF00290">
    <property type="entry name" value="Trp_syntA"/>
    <property type="match status" value="1"/>
</dbReference>
<dbReference type="HAMAP" id="MF_00131">
    <property type="entry name" value="Trp_synth_alpha"/>
    <property type="match status" value="1"/>
</dbReference>
<dbReference type="InterPro" id="IPR018204">
    <property type="entry name" value="Trp_synthase_alpha_AS"/>
</dbReference>
<evidence type="ECO:0000256" key="8">
    <source>
        <dbReference type="ARBA" id="ARBA00049047"/>
    </source>
</evidence>
<dbReference type="Proteomes" id="UP000286678">
    <property type="component" value="Unassembled WGS sequence"/>
</dbReference>
<sequence>MSRYQAMFKKLEAADQGAFVPFVTLGDPNAEQSLAIIDALVAGGADALELGFPFSDPVADGPTIQKAAIRSLSSGTKIADCFTMLSEIRSRHPDIPVGLLVYANLVASSGIERFYQRCAEAGVDSVLIADVPARESRNFIAAAKANGIEPIFIAPPDANAERLQRIAELSEGYVYLLSRAGVTGAETGMQRPATAVIDALKAANSAPPLLGFGIAKPEHVKAALAAGAAGAISGSAVVNIIAEHLDNPSQMTAELTRFVASMKAATSNRAALLQGSDS</sequence>
<dbReference type="GO" id="GO:0005829">
    <property type="term" value="C:cytosol"/>
    <property type="evidence" value="ECO:0007669"/>
    <property type="project" value="TreeGrafter"/>
</dbReference>
<comment type="pathway">
    <text evidence="2 9">Amino-acid biosynthesis; L-tryptophan biosynthesis; L-tryptophan from chorismate: step 5/5.</text>
</comment>
<comment type="subunit">
    <text evidence="3 9">Tetramer of two alpha and two beta chains.</text>
</comment>
<evidence type="ECO:0000256" key="2">
    <source>
        <dbReference type="ARBA" id="ARBA00004733"/>
    </source>
</evidence>
<dbReference type="GO" id="GO:0004834">
    <property type="term" value="F:tryptophan synthase activity"/>
    <property type="evidence" value="ECO:0007669"/>
    <property type="project" value="UniProtKB-UniRule"/>
</dbReference>
<dbReference type="CDD" id="cd04724">
    <property type="entry name" value="Tryptophan_synthase_alpha"/>
    <property type="match status" value="1"/>
</dbReference>
<evidence type="ECO:0000256" key="9">
    <source>
        <dbReference type="HAMAP-Rule" id="MF_00131"/>
    </source>
</evidence>
<evidence type="ECO:0000313" key="11">
    <source>
        <dbReference type="EMBL" id="RUO51016.1"/>
    </source>
</evidence>
<dbReference type="RefSeq" id="WP_126832884.1">
    <property type="nucleotide sequence ID" value="NZ_PIPT01000001.1"/>
</dbReference>
<comment type="function">
    <text evidence="1 9">The alpha subunit is responsible for the aldol cleavage of indoleglycerol phosphate to indole and glyceraldehyde 3-phosphate.</text>
</comment>
<organism evidence="11 12">
    <name type="scientific">Pseudidiomarina aquimaris</name>
    <dbReference type="NCBI Taxonomy" id="641841"/>
    <lineage>
        <taxon>Bacteria</taxon>
        <taxon>Pseudomonadati</taxon>
        <taxon>Pseudomonadota</taxon>
        <taxon>Gammaproteobacteria</taxon>
        <taxon>Alteromonadales</taxon>
        <taxon>Idiomarinaceae</taxon>
        <taxon>Pseudidiomarina</taxon>
    </lineage>
</organism>
<dbReference type="NCBIfam" id="TIGR00262">
    <property type="entry name" value="trpA"/>
    <property type="match status" value="1"/>
</dbReference>
<dbReference type="InterPro" id="IPR011060">
    <property type="entry name" value="RibuloseP-bd_barrel"/>
</dbReference>
<evidence type="ECO:0000256" key="3">
    <source>
        <dbReference type="ARBA" id="ARBA00011270"/>
    </source>
</evidence>
<dbReference type="AlphaFoldDB" id="A0A432XQM4"/>
<feature type="active site" description="Proton acceptor" evidence="9">
    <location>
        <position position="60"/>
    </location>
</feature>
<reference evidence="12" key="1">
    <citation type="journal article" date="2018" name="Front. Microbiol.">
        <title>Genome-Based Analysis Reveals the Taxonomy and Diversity of the Family Idiomarinaceae.</title>
        <authorList>
            <person name="Liu Y."/>
            <person name="Lai Q."/>
            <person name="Shao Z."/>
        </authorList>
    </citation>
    <scope>NUCLEOTIDE SEQUENCE [LARGE SCALE GENOMIC DNA]</scope>
    <source>
        <strain evidence="12">SW15</strain>
    </source>
</reference>
<evidence type="ECO:0000256" key="10">
    <source>
        <dbReference type="RuleBase" id="RU003662"/>
    </source>
</evidence>
<keyword evidence="4 9" id="KW-0028">Amino-acid biosynthesis</keyword>
<comment type="caution">
    <text evidence="11">The sequence shown here is derived from an EMBL/GenBank/DDBJ whole genome shotgun (WGS) entry which is preliminary data.</text>
</comment>
<gene>
    <name evidence="9" type="primary">trpA</name>
    <name evidence="11" type="ORF">CWE21_02685</name>
</gene>